<dbReference type="Gene3D" id="1.10.167.10">
    <property type="entry name" value="Regulator of G-protein Signalling 4, domain 2"/>
    <property type="match status" value="1"/>
</dbReference>
<dbReference type="SUPFAM" id="SSF48097">
    <property type="entry name" value="Regulator of G-protein signaling, RGS"/>
    <property type="match status" value="1"/>
</dbReference>
<dbReference type="AlphaFoldDB" id="A0A6V3L745"/>
<dbReference type="PANTHER" id="PTHR13146">
    <property type="match status" value="1"/>
</dbReference>
<accession>A0A6V3L745</accession>
<dbReference type="InterPro" id="IPR000620">
    <property type="entry name" value="EamA_dom"/>
</dbReference>
<organism evidence="4">
    <name type="scientific">Lotharella globosa</name>
    <dbReference type="NCBI Taxonomy" id="91324"/>
    <lineage>
        <taxon>Eukaryota</taxon>
        <taxon>Sar</taxon>
        <taxon>Rhizaria</taxon>
        <taxon>Cercozoa</taxon>
        <taxon>Chlorarachniophyceae</taxon>
        <taxon>Lotharella</taxon>
    </lineage>
</organism>
<dbReference type="EMBL" id="HBIV01014948">
    <property type="protein sequence ID" value="CAE0659361.1"/>
    <property type="molecule type" value="Transcribed_RNA"/>
</dbReference>
<dbReference type="GO" id="GO:0016020">
    <property type="term" value="C:membrane"/>
    <property type="evidence" value="ECO:0007669"/>
    <property type="project" value="InterPro"/>
</dbReference>
<evidence type="ECO:0000259" key="2">
    <source>
        <dbReference type="PROSITE" id="PS50132"/>
    </source>
</evidence>
<dbReference type="Pfam" id="PF00892">
    <property type="entry name" value="EamA"/>
    <property type="match status" value="1"/>
</dbReference>
<evidence type="ECO:0000313" key="3">
    <source>
        <dbReference type="EMBL" id="CAE0659358.1"/>
    </source>
</evidence>
<keyword evidence="1" id="KW-0812">Transmembrane</keyword>
<feature type="transmembrane region" description="Helical" evidence="1">
    <location>
        <begin position="43"/>
        <end position="61"/>
    </location>
</feature>
<evidence type="ECO:0000256" key="1">
    <source>
        <dbReference type="SAM" id="Phobius"/>
    </source>
</evidence>
<feature type="transmembrane region" description="Helical" evidence="1">
    <location>
        <begin position="265"/>
        <end position="289"/>
    </location>
</feature>
<dbReference type="PRINTS" id="PR01301">
    <property type="entry name" value="RGSPROTEIN"/>
</dbReference>
<keyword evidence="1" id="KW-0472">Membrane</keyword>
<sequence>MSSAVVTSVLMVITGSINTISTKLADITASKNIEGDTKDFNHPFFQAACMFFGELCCLIVFKLSQLRRSRPPPAERGRLQYVEITSEEHEELTPSHNWSPVIFLLPACCDLTATSLMYIGLGWTYASIFQMLRGSVMIFTGIFSIIFLGRKLGKHQWIGMVVVMAGLALVGVSSVLEPSGGEGAPNPLGGIIVIIIAQLVQATQMVVEEKFLTKYEGIEPLQAVGWEGFWGFLVLSTLLVPMYWIPGTATGGRLENALDAFVQIGNSYVVMAAILGNIVSIGFFNFFGVTVTRTISATTRMVLDSVRTLVIWIFSLMIGWEKFQYMQAIGFPFLVLGMFIYNGSIKIPGLAYPEPEKEETDVKAESWTAESGGGYEENRGRNITLEDVLKSQVGFQLFSKYCKENNSGENIGFWAAIQDYRSITDEERRLRKAQNVMNNYISSHAIHQVNLPAKLRRRIEEQMEVNDADATLYDEAQACIYGLMKRDVFPRFKASPSFDELLDILEQMEGYEHKQIGNQSGITTSVTLRVG</sequence>
<dbReference type="CDD" id="cd07440">
    <property type="entry name" value="RGS"/>
    <property type="match status" value="1"/>
</dbReference>
<dbReference type="InterPro" id="IPR044926">
    <property type="entry name" value="RGS_subdomain_2"/>
</dbReference>
<dbReference type="Gene3D" id="1.10.3730.20">
    <property type="match status" value="1"/>
</dbReference>
<dbReference type="SUPFAM" id="SSF103481">
    <property type="entry name" value="Multidrug resistance efflux transporter EmrE"/>
    <property type="match status" value="1"/>
</dbReference>
<feature type="transmembrane region" description="Helical" evidence="1">
    <location>
        <begin position="188"/>
        <end position="207"/>
    </location>
</feature>
<dbReference type="PROSITE" id="PS50132">
    <property type="entry name" value="RGS"/>
    <property type="match status" value="1"/>
</dbReference>
<reference evidence="4" key="1">
    <citation type="submission" date="2021-01" db="EMBL/GenBank/DDBJ databases">
        <authorList>
            <person name="Corre E."/>
            <person name="Pelletier E."/>
            <person name="Niang G."/>
            <person name="Scheremetjew M."/>
            <person name="Finn R."/>
            <person name="Kale V."/>
            <person name="Holt S."/>
            <person name="Cochrane G."/>
            <person name="Meng A."/>
            <person name="Brown T."/>
            <person name="Cohen L."/>
        </authorList>
    </citation>
    <scope>NUCLEOTIDE SEQUENCE</scope>
    <source>
        <strain evidence="4">CCCM811</strain>
    </source>
</reference>
<dbReference type="InterPro" id="IPR036305">
    <property type="entry name" value="RGS_sf"/>
</dbReference>
<feature type="transmembrane region" description="Helical" evidence="1">
    <location>
        <begin position="228"/>
        <end position="245"/>
    </location>
</feature>
<feature type="transmembrane region" description="Helical" evidence="1">
    <location>
        <begin position="127"/>
        <end position="148"/>
    </location>
</feature>
<dbReference type="EMBL" id="HBIV01014945">
    <property type="protein sequence ID" value="CAE0659358.1"/>
    <property type="molecule type" value="Transcribed_RNA"/>
</dbReference>
<dbReference type="InterPro" id="IPR016137">
    <property type="entry name" value="RGS"/>
</dbReference>
<keyword evidence="1" id="KW-1133">Transmembrane helix</keyword>
<protein>
    <recommendedName>
        <fullName evidence="2">RGS domain-containing protein</fullName>
    </recommendedName>
</protein>
<feature type="transmembrane region" description="Helical" evidence="1">
    <location>
        <begin position="101"/>
        <end position="121"/>
    </location>
</feature>
<feature type="domain" description="RGS" evidence="2">
    <location>
        <begin position="384"/>
        <end position="502"/>
    </location>
</feature>
<proteinExistence type="predicted"/>
<gene>
    <name evidence="3" type="ORF">LGLO00237_LOCUS10934</name>
    <name evidence="4" type="ORF">LGLO00237_LOCUS10937</name>
</gene>
<dbReference type="InterPro" id="IPR037185">
    <property type="entry name" value="EmrE-like"/>
</dbReference>
<dbReference type="SMART" id="SM00315">
    <property type="entry name" value="RGS"/>
    <property type="match status" value="1"/>
</dbReference>
<dbReference type="PANTHER" id="PTHR13146:SF0">
    <property type="entry name" value="SOLUTE CARRIER FAMILY 35 MEMBER F6"/>
    <property type="match status" value="1"/>
</dbReference>
<name>A0A6V3L745_9EUKA</name>
<evidence type="ECO:0000313" key="4">
    <source>
        <dbReference type="EMBL" id="CAE0659361.1"/>
    </source>
</evidence>
<feature type="transmembrane region" description="Helical" evidence="1">
    <location>
        <begin position="157"/>
        <end position="176"/>
    </location>
</feature>
<dbReference type="Pfam" id="PF00615">
    <property type="entry name" value="RGS"/>
    <property type="match status" value="1"/>
</dbReference>